<dbReference type="SUPFAM" id="SSF52540">
    <property type="entry name" value="P-loop containing nucleoside triphosphate hydrolases"/>
    <property type="match status" value="1"/>
</dbReference>
<dbReference type="Gene3D" id="3.40.50.300">
    <property type="entry name" value="P-loop containing nucleotide triphosphate hydrolases"/>
    <property type="match status" value="1"/>
</dbReference>
<sequence>MWWINGPFGVGKTTLVERLLERDRSLWSFDPERVGDFLRGVIHERVRDYQSWRAWRALTVETVIQLMELHDGDLVCPMSLLHEAWTREILVGVSLADLRQRHLVLHADRPELERRIRADVVETDAARWRLASVERYEAARSWLETIAEVLDTTALSPDEVADRVSTHMRADRERGAR</sequence>
<dbReference type="Proteomes" id="UP000188235">
    <property type="component" value="Chromosome"/>
</dbReference>
<evidence type="ECO:0000313" key="2">
    <source>
        <dbReference type="Proteomes" id="UP000188235"/>
    </source>
</evidence>
<dbReference type="KEGG" id="tfa:BW733_15885"/>
<evidence type="ECO:0000313" key="1">
    <source>
        <dbReference type="EMBL" id="AQP52082.1"/>
    </source>
</evidence>
<gene>
    <name evidence="1" type="ORF">BW733_15885</name>
</gene>
<keyword evidence="2" id="KW-1185">Reference proteome</keyword>
<protein>
    <submittedName>
        <fullName evidence="1">Uncharacterized protein</fullName>
    </submittedName>
</protein>
<reference evidence="1 2" key="1">
    <citation type="journal article" date="2008" name="Int. J. Syst. Evol. Microbiol.">
        <title>Tessaracoccus flavescens sp. nov., isolated from marine sediment.</title>
        <authorList>
            <person name="Lee D.W."/>
            <person name="Lee S.D."/>
        </authorList>
    </citation>
    <scope>NUCLEOTIDE SEQUENCE [LARGE SCALE GENOMIC DNA]</scope>
    <source>
        <strain evidence="1 2">SST-39T</strain>
    </source>
</reference>
<accession>A0A1Q2D134</accession>
<proteinExistence type="predicted"/>
<name>A0A1Q2D134_9ACTN</name>
<organism evidence="1 2">
    <name type="scientific">Tessaracoccus flavescens</name>
    <dbReference type="NCBI Taxonomy" id="399497"/>
    <lineage>
        <taxon>Bacteria</taxon>
        <taxon>Bacillati</taxon>
        <taxon>Actinomycetota</taxon>
        <taxon>Actinomycetes</taxon>
        <taxon>Propionibacteriales</taxon>
        <taxon>Propionibacteriaceae</taxon>
        <taxon>Tessaracoccus</taxon>
    </lineage>
</organism>
<dbReference type="STRING" id="399497.BW733_15885"/>
<dbReference type="InterPro" id="IPR027417">
    <property type="entry name" value="P-loop_NTPase"/>
</dbReference>
<dbReference type="AlphaFoldDB" id="A0A1Q2D134"/>
<dbReference type="EMBL" id="CP019607">
    <property type="protein sequence ID" value="AQP52082.1"/>
    <property type="molecule type" value="Genomic_DNA"/>
</dbReference>